<sequence>MTVRFTNHRLGLYVFLFALSGTVLGISAFFANQFLPKIRPDFTIFSIVVSALTILVFLLMLQFAQPWTEAIAYFILGILWLTMAAWSTDIVGNVQCDALGGQRIPIKNGGDMSAQSWCYQMKVTQAFSWTAFILLFLALFLLMHLCGQAQRFGRPNIWKEPIQELGWFGEWPGYYNTHSPGAPGMPGSQQYFPGQQYPQSGYPGQQYPQGYPQSGYPQGSYSNMQHSHSGGRAITIQHQPNGGAPVVTTTPI</sequence>
<gene>
    <name evidence="2" type="ORF">BDV98DRAFT_561017</name>
</gene>
<dbReference type="STRING" id="1884261.A0A5C3QYV5"/>
<proteinExistence type="predicted"/>
<evidence type="ECO:0000313" key="3">
    <source>
        <dbReference type="Proteomes" id="UP000305067"/>
    </source>
</evidence>
<evidence type="ECO:0000313" key="2">
    <source>
        <dbReference type="EMBL" id="TFL06000.1"/>
    </source>
</evidence>
<accession>A0A5C3QYV5</accession>
<protein>
    <recommendedName>
        <fullName evidence="4">MARVEL domain-containing protein</fullName>
    </recommendedName>
</protein>
<reference evidence="2 3" key="1">
    <citation type="journal article" date="2019" name="Nat. Ecol. Evol.">
        <title>Megaphylogeny resolves global patterns of mushroom evolution.</title>
        <authorList>
            <person name="Varga T."/>
            <person name="Krizsan K."/>
            <person name="Foldi C."/>
            <person name="Dima B."/>
            <person name="Sanchez-Garcia M."/>
            <person name="Sanchez-Ramirez S."/>
            <person name="Szollosi G.J."/>
            <person name="Szarkandi J.G."/>
            <person name="Papp V."/>
            <person name="Albert L."/>
            <person name="Andreopoulos W."/>
            <person name="Angelini C."/>
            <person name="Antonin V."/>
            <person name="Barry K.W."/>
            <person name="Bougher N.L."/>
            <person name="Buchanan P."/>
            <person name="Buyck B."/>
            <person name="Bense V."/>
            <person name="Catcheside P."/>
            <person name="Chovatia M."/>
            <person name="Cooper J."/>
            <person name="Damon W."/>
            <person name="Desjardin D."/>
            <person name="Finy P."/>
            <person name="Geml J."/>
            <person name="Haridas S."/>
            <person name="Hughes K."/>
            <person name="Justo A."/>
            <person name="Karasinski D."/>
            <person name="Kautmanova I."/>
            <person name="Kiss B."/>
            <person name="Kocsube S."/>
            <person name="Kotiranta H."/>
            <person name="LaButti K.M."/>
            <person name="Lechner B.E."/>
            <person name="Liimatainen K."/>
            <person name="Lipzen A."/>
            <person name="Lukacs Z."/>
            <person name="Mihaltcheva S."/>
            <person name="Morgado L.N."/>
            <person name="Niskanen T."/>
            <person name="Noordeloos M.E."/>
            <person name="Ohm R.A."/>
            <person name="Ortiz-Santana B."/>
            <person name="Ovrebo C."/>
            <person name="Racz N."/>
            <person name="Riley R."/>
            <person name="Savchenko A."/>
            <person name="Shiryaev A."/>
            <person name="Soop K."/>
            <person name="Spirin V."/>
            <person name="Szebenyi C."/>
            <person name="Tomsovsky M."/>
            <person name="Tulloss R.E."/>
            <person name="Uehling J."/>
            <person name="Grigoriev I.V."/>
            <person name="Vagvolgyi C."/>
            <person name="Papp T."/>
            <person name="Martin F.M."/>
            <person name="Miettinen O."/>
            <person name="Hibbett D.S."/>
            <person name="Nagy L.G."/>
        </authorList>
    </citation>
    <scope>NUCLEOTIDE SEQUENCE [LARGE SCALE GENOMIC DNA]</scope>
    <source>
        <strain evidence="2 3">CBS 309.79</strain>
    </source>
</reference>
<organism evidence="2 3">
    <name type="scientific">Pterulicium gracile</name>
    <dbReference type="NCBI Taxonomy" id="1884261"/>
    <lineage>
        <taxon>Eukaryota</taxon>
        <taxon>Fungi</taxon>
        <taxon>Dikarya</taxon>
        <taxon>Basidiomycota</taxon>
        <taxon>Agaricomycotina</taxon>
        <taxon>Agaricomycetes</taxon>
        <taxon>Agaricomycetidae</taxon>
        <taxon>Agaricales</taxon>
        <taxon>Pleurotineae</taxon>
        <taxon>Pterulaceae</taxon>
        <taxon>Pterulicium</taxon>
    </lineage>
</organism>
<feature type="transmembrane region" description="Helical" evidence="1">
    <location>
        <begin position="12"/>
        <end position="30"/>
    </location>
</feature>
<feature type="transmembrane region" description="Helical" evidence="1">
    <location>
        <begin position="70"/>
        <end position="87"/>
    </location>
</feature>
<dbReference type="AlphaFoldDB" id="A0A5C3QYV5"/>
<keyword evidence="1" id="KW-0472">Membrane</keyword>
<keyword evidence="3" id="KW-1185">Reference proteome</keyword>
<keyword evidence="1" id="KW-0812">Transmembrane</keyword>
<dbReference type="OrthoDB" id="3264219at2759"/>
<feature type="transmembrane region" description="Helical" evidence="1">
    <location>
        <begin position="126"/>
        <end position="146"/>
    </location>
</feature>
<evidence type="ECO:0000256" key="1">
    <source>
        <dbReference type="SAM" id="Phobius"/>
    </source>
</evidence>
<name>A0A5C3QYV5_9AGAR</name>
<feature type="transmembrane region" description="Helical" evidence="1">
    <location>
        <begin position="42"/>
        <end position="63"/>
    </location>
</feature>
<evidence type="ECO:0008006" key="4">
    <source>
        <dbReference type="Google" id="ProtNLM"/>
    </source>
</evidence>
<dbReference type="Proteomes" id="UP000305067">
    <property type="component" value="Unassembled WGS sequence"/>
</dbReference>
<keyword evidence="1" id="KW-1133">Transmembrane helix</keyword>
<dbReference type="EMBL" id="ML178816">
    <property type="protein sequence ID" value="TFL06000.1"/>
    <property type="molecule type" value="Genomic_DNA"/>
</dbReference>